<evidence type="ECO:0000256" key="4">
    <source>
        <dbReference type="ARBA" id="ARBA00023109"/>
    </source>
</evidence>
<keyword evidence="6 7" id="KW-0238">DNA-binding</keyword>
<organismHost>
    <name type="scientific">Tupaiidae</name>
    <name type="common">tree shrews</name>
    <dbReference type="NCBI Taxonomy" id="9393"/>
</organismHost>
<comment type="subunit">
    <text evidence="7">Heterodimer with the polymerase; this heterodimer binds to bp 9 to 18 of the genome. Interacts with host POU2F1; POU2F1 binds to the auxiliary sequences in the inverted terminal repeats and tethers the pTP-POL heterodimer to the origin DNA thereby participating in the assembly of the pre-initiation complex (POL-TP-DBP-NFIA-POU2F1).</text>
</comment>
<keyword evidence="5 7" id="KW-0190">Covalent protein-DNA linkage</keyword>
<protein>
    <recommendedName>
        <fullName evidence="7">Preterminal protein</fullName>
        <shortName evidence="7">pTP</shortName>
    </recommendedName>
    <alternativeName>
        <fullName evidence="7">Bellett protein</fullName>
    </alternativeName>
    <alternativeName>
        <fullName evidence="7">Precursor terminal protein</fullName>
    </alternativeName>
    <component>
        <recommendedName>
            <fullName evidence="7">Intermediate terminal protein</fullName>
            <shortName evidence="7">iTP</shortName>
        </recommendedName>
    </component>
    <component>
        <recommendedName>
            <fullName evidence="7">Terminal protein</fullName>
            <shortName evidence="7">TP</shortName>
        </recommendedName>
    </component>
</protein>
<feature type="chain" id="PRO_5023236224" description="Terminal protein" evidence="7">
    <location>
        <begin position="307"/>
        <end position="603"/>
    </location>
</feature>
<keyword evidence="4 7" id="KW-1194">Viral DNA replication</keyword>
<accession>A0A2U9AG79</accession>
<feature type="site" description="Priming of strand displacement replication by covalently linking the first nucleotide of the new DNA chain" evidence="7">
    <location>
        <position position="530"/>
    </location>
</feature>
<feature type="short sequence motif" description="Nuclear localization signal" evidence="7">
    <location>
        <begin position="337"/>
        <end position="346"/>
    </location>
</feature>
<evidence type="ECO:0000256" key="7">
    <source>
        <dbReference type="HAMAP-Rule" id="MF_04061"/>
    </source>
</evidence>
<dbReference type="Pfam" id="PF02459">
    <property type="entry name" value="Adeno_terminal"/>
    <property type="match status" value="1"/>
</dbReference>
<keyword evidence="2 7" id="KW-1048">Host nucleus</keyword>
<gene>
    <name evidence="7" type="primary">PTP</name>
</gene>
<dbReference type="InterPro" id="IPR003391">
    <property type="entry name" value="Adeno_preterminal"/>
</dbReference>
<keyword evidence="3 7" id="KW-0235">DNA replication</keyword>
<organism evidence="9 10">
    <name type="scientific">Tree shrew adenovirus serotype 1</name>
    <name type="common">TSAdV-1</name>
    <name type="synonym">Tupaia adenovirus 1</name>
    <dbReference type="NCBI Taxonomy" id="47680"/>
    <lineage>
        <taxon>Viruses</taxon>
        <taxon>Varidnaviria</taxon>
        <taxon>Bamfordvirae</taxon>
        <taxon>Preplasmiviricota</taxon>
        <taxon>Polisuviricotina</taxon>
        <taxon>Pharingeaviricetes</taxon>
        <taxon>Rowavirales</taxon>
        <taxon>Adenoviridae</taxon>
        <taxon>Mastadenovirus</taxon>
        <taxon>Mastadenovirus tupaiae</taxon>
        <taxon>Tree shrew mastadenovirus A</taxon>
    </lineage>
</organism>
<evidence type="ECO:0000256" key="8">
    <source>
        <dbReference type="SAM" id="MobiDB-lite"/>
    </source>
</evidence>
<evidence type="ECO:0000256" key="5">
    <source>
        <dbReference type="ARBA" id="ARBA00023124"/>
    </source>
</evidence>
<name>A0A2U9AG79_ADET1</name>
<proteinExistence type="inferred from homology"/>
<reference evidence="9 10" key="1">
    <citation type="submission" date="2017-08" db="EMBL/GenBank/DDBJ databases">
        <title>The genome of a new adenovirus from tree shrew.</title>
        <authorList>
            <person name="Song Q."/>
            <person name="Sun X."/>
            <person name="Dai J."/>
        </authorList>
    </citation>
    <scope>NUCLEOTIDE SEQUENCE [LARGE SCALE GENOMIC DNA]</scope>
    <source>
        <strain evidence="9">KM</strain>
    </source>
</reference>
<dbReference type="GO" id="GO:0039687">
    <property type="term" value="P:viral DNA strand displacement replication"/>
    <property type="evidence" value="ECO:0007669"/>
    <property type="project" value="UniProtKB-UniRule"/>
</dbReference>
<dbReference type="Proteomes" id="UP000319740">
    <property type="component" value="Segment"/>
</dbReference>
<feature type="modified residue" description="O-(5'-phospho-DNA)-serine" evidence="7">
    <location>
        <position position="530"/>
    </location>
</feature>
<comment type="similarity">
    <text evidence="7">Belongs to the adenoviridae terminal protein family.</text>
</comment>
<dbReference type="GO" id="GO:0044204">
    <property type="term" value="C:host cell nuclear matrix"/>
    <property type="evidence" value="ECO:0007669"/>
    <property type="project" value="UniProtKB-SubCell"/>
</dbReference>
<evidence type="ECO:0000256" key="3">
    <source>
        <dbReference type="ARBA" id="ARBA00022705"/>
    </source>
</evidence>
<sequence>MALNALDCARLTGQTPYTLEVFRPLRNIWNRAADWSRASITAAGIGWMSRYIYNYSRLMLQNLSPRQPATLRWPLYSYPPPHFLIGYQYVLRVCNDYIFDQRAYSRLKYHEFVSPGSQFVNWSMMANCTYTINTGAYHRFVDLDNFSETLAQVQQAILSDRIVADFALIRPMRGYGRTTVENQAVPIERMIQEQYRDLGECQDQVWGLADRVRLQQAGRKDLVILSTIRRLKHAYFNYLTSGGQQPLSLPCDCFWLDAFLERFGDPVDVDALRRRGWTNLQLTKCVIEALSLGDPNALTSEGLRGGAFELRPREGGRAVTEEMRRRRGEMIEQFVDRLPIRRRQRRRPVPEPPSPETPEEMEMEEPPRTFEEEVRAAVAEAVRLLQEELTATARAEEFFNFAVHFYRIINRLEALGEINESTIRRWVLYFFVTEHIATTLNYLNHTLRTTALFSRYVDVNYGQVVMRARNGDGGVVYSRVWNEEGGNAFQLLMNRISTDLAATIERAGHGDLEEEEVEQFMTDIAYHDNSGDVQEILRQVAINDADIESMEISFRFRVTGPVAFSQNREIQNINRRVVAFASQARQQRQPLPAHNQAVVLPPL</sequence>
<dbReference type="GO" id="GO:0006260">
    <property type="term" value="P:DNA replication"/>
    <property type="evidence" value="ECO:0007669"/>
    <property type="project" value="UniProtKB-KW"/>
</dbReference>
<keyword evidence="1 7" id="KW-0597">Phosphoprotein</keyword>
<feature type="region of interest" description="Disordered" evidence="8">
    <location>
        <begin position="342"/>
        <end position="367"/>
    </location>
</feature>
<evidence type="ECO:0000256" key="1">
    <source>
        <dbReference type="ARBA" id="ARBA00022553"/>
    </source>
</evidence>
<dbReference type="GO" id="GO:0003697">
    <property type="term" value="F:single-stranded DNA binding"/>
    <property type="evidence" value="ECO:0007669"/>
    <property type="project" value="UniProtKB-UniRule"/>
</dbReference>
<feature type="site" description="Cleavage; by adenovirus protease" evidence="7">
    <location>
        <begin position="306"/>
        <end position="307"/>
    </location>
</feature>
<evidence type="ECO:0000313" key="10">
    <source>
        <dbReference type="Proteomes" id="UP000319740"/>
    </source>
</evidence>
<feature type="chain" id="PRO_5023236225" description="Preterminal protein" evidence="7">
    <location>
        <begin position="1"/>
        <end position="603"/>
    </location>
</feature>
<feature type="chain" id="PRO_5023236223" description="Intermediate terminal protein" evidence="7">
    <location>
        <begin position="176"/>
        <end position="603"/>
    </location>
</feature>
<comment type="PTM">
    <text evidence="7">Preterminal protein is used to replicate viral genome, upon genomic encapsidation it is processed first into iTP and finally into TP by adenovirus protease.</text>
</comment>
<feature type="site" description="Cleavage; by adenovirus protease" evidence="7">
    <location>
        <begin position="175"/>
        <end position="176"/>
    </location>
</feature>
<comment type="function">
    <text evidence="7">Protein covalently bound to the viral DNA that acts as a primer for viral genomic replication by DNA strand displacement. Assembles on the viral origin of replication in an initiation complex with viral polymerase, DBP, host NFIA and host POU2F1/OCT1. During initiation, the polymerase covalently couples the first dCTP with Ser-580 of pTP. The terminal protein stimulates the template activity over 20 fold compared to protein-free templates. Neo-synthesized viral genomes are linked to two preterminal proteins, one for each 5' end. These new genomes are encapsidated in the nucleus, and during capsid maturation by viral protease, preterminal protein is first cleaved into intermediary (iTP), then into mature TP. May play a role in host nuclear matrix localization of genomic DNA.</text>
</comment>
<dbReference type="EMBL" id="MF780605">
    <property type="protein sequence ID" value="AWO77100.1"/>
    <property type="molecule type" value="Genomic_DNA"/>
</dbReference>
<evidence type="ECO:0000256" key="6">
    <source>
        <dbReference type="ARBA" id="ARBA00023125"/>
    </source>
</evidence>
<dbReference type="HAMAP" id="MF_04061">
    <property type="entry name" value="ADV_TERM"/>
    <property type="match status" value="1"/>
</dbReference>
<evidence type="ECO:0000313" key="9">
    <source>
        <dbReference type="EMBL" id="AWO77100.1"/>
    </source>
</evidence>
<comment type="subcellular location">
    <subcellularLocation>
        <location evidence="7">Host nucleus matrix</location>
    </subcellularLocation>
</comment>
<evidence type="ECO:0000256" key="2">
    <source>
        <dbReference type="ARBA" id="ARBA00022562"/>
    </source>
</evidence>
<dbReference type="GO" id="GO:0003690">
    <property type="term" value="F:double-stranded DNA binding"/>
    <property type="evidence" value="ECO:0007669"/>
    <property type="project" value="UniProtKB-UniRule"/>
</dbReference>